<dbReference type="GO" id="GO:0006906">
    <property type="term" value="P:vesicle fusion"/>
    <property type="evidence" value="ECO:0007669"/>
    <property type="project" value="EnsemblFungi"/>
</dbReference>
<dbReference type="GO" id="GO:0000138">
    <property type="term" value="C:Golgi trans cisterna"/>
    <property type="evidence" value="ECO:0007669"/>
    <property type="project" value="EnsemblFungi"/>
</dbReference>
<dbReference type="AlphaFoldDB" id="A0A1G4JUX4"/>
<dbReference type="GO" id="GO:0006886">
    <property type="term" value="P:intracellular protein transport"/>
    <property type="evidence" value="ECO:0007669"/>
    <property type="project" value="EnsemblFungi"/>
</dbReference>
<dbReference type="GO" id="GO:0031201">
    <property type="term" value="C:SNARE complex"/>
    <property type="evidence" value="ECO:0007669"/>
    <property type="project" value="EnsemblFungi"/>
</dbReference>
<evidence type="ECO:0000256" key="4">
    <source>
        <dbReference type="ARBA" id="ARBA00022989"/>
    </source>
</evidence>
<keyword evidence="2" id="KW-0813">Transport</keyword>
<evidence type="ECO:0000313" key="9">
    <source>
        <dbReference type="Proteomes" id="UP000190274"/>
    </source>
</evidence>
<proteinExistence type="predicted"/>
<organism evidence="8 9">
    <name type="scientific">Lachancea dasiensis</name>
    <dbReference type="NCBI Taxonomy" id="1072105"/>
    <lineage>
        <taxon>Eukaryota</taxon>
        <taxon>Fungi</taxon>
        <taxon>Dikarya</taxon>
        <taxon>Ascomycota</taxon>
        <taxon>Saccharomycotina</taxon>
        <taxon>Saccharomycetes</taxon>
        <taxon>Saccharomycetales</taxon>
        <taxon>Saccharomycetaceae</taxon>
        <taxon>Lachancea</taxon>
    </lineage>
</organism>
<name>A0A1G4JUX4_9SACH</name>
<keyword evidence="4 6" id="KW-1133">Transmembrane helix</keyword>
<dbReference type="PROSITE" id="PS50192">
    <property type="entry name" value="T_SNARE"/>
    <property type="match status" value="1"/>
</dbReference>
<gene>
    <name evidence="8" type="ORF">LADA_0G11232G</name>
</gene>
<dbReference type="SUPFAM" id="SSF58038">
    <property type="entry name" value="SNARE fusion complex"/>
    <property type="match status" value="1"/>
</dbReference>
<evidence type="ECO:0000256" key="1">
    <source>
        <dbReference type="ARBA" id="ARBA00004167"/>
    </source>
</evidence>
<feature type="transmembrane region" description="Helical" evidence="6">
    <location>
        <begin position="75"/>
        <end position="94"/>
    </location>
</feature>
<dbReference type="Proteomes" id="UP000190274">
    <property type="component" value="Chromosome G"/>
</dbReference>
<comment type="subcellular location">
    <subcellularLocation>
        <location evidence="1">Membrane</location>
        <topology evidence="1">Single-pass membrane protein</topology>
    </subcellularLocation>
</comment>
<evidence type="ECO:0000256" key="3">
    <source>
        <dbReference type="ARBA" id="ARBA00022692"/>
    </source>
</evidence>
<evidence type="ECO:0000256" key="5">
    <source>
        <dbReference type="ARBA" id="ARBA00023136"/>
    </source>
</evidence>
<evidence type="ECO:0000256" key="6">
    <source>
        <dbReference type="SAM" id="Phobius"/>
    </source>
</evidence>
<dbReference type="GO" id="GO:0006891">
    <property type="term" value="P:intra-Golgi vesicle-mediated transport"/>
    <property type="evidence" value="ECO:0007669"/>
    <property type="project" value="EnsemblFungi"/>
</dbReference>
<evidence type="ECO:0000259" key="7">
    <source>
        <dbReference type="PROSITE" id="PS50192"/>
    </source>
</evidence>
<dbReference type="GO" id="GO:0005484">
    <property type="term" value="F:SNAP receptor activity"/>
    <property type="evidence" value="ECO:0007669"/>
    <property type="project" value="EnsemblFungi"/>
</dbReference>
<accession>A0A1G4JUX4</accession>
<dbReference type="InterPro" id="IPR000727">
    <property type="entry name" value="T_SNARE_dom"/>
</dbReference>
<dbReference type="EMBL" id="LT598457">
    <property type="protein sequence ID" value="SCU94786.1"/>
    <property type="molecule type" value="Genomic_DNA"/>
</dbReference>
<dbReference type="GO" id="GO:0006888">
    <property type="term" value="P:endoplasmic reticulum to Golgi vesicle-mediated transport"/>
    <property type="evidence" value="ECO:0007669"/>
    <property type="project" value="EnsemblFungi"/>
</dbReference>
<evidence type="ECO:0000256" key="2">
    <source>
        <dbReference type="ARBA" id="ARBA00022448"/>
    </source>
</evidence>
<keyword evidence="3 6" id="KW-0812">Transmembrane</keyword>
<dbReference type="STRING" id="1266660.A0A1G4JUX4"/>
<keyword evidence="9" id="KW-1185">Reference proteome</keyword>
<dbReference type="PANTHER" id="PTHR12791">
    <property type="entry name" value="GOLGI SNARE BET1-RELATED"/>
    <property type="match status" value="1"/>
</dbReference>
<protein>
    <submittedName>
        <fullName evidence="8">LADA_0G11232g1_1</fullName>
    </submittedName>
</protein>
<evidence type="ECO:0000313" key="8">
    <source>
        <dbReference type="EMBL" id="SCU94786.1"/>
    </source>
</evidence>
<keyword evidence="5 6" id="KW-0472">Membrane</keyword>
<feature type="domain" description="T-SNARE coiled-coil homology" evidence="7">
    <location>
        <begin position="7"/>
        <end position="69"/>
    </location>
</feature>
<reference evidence="9" key="1">
    <citation type="submission" date="2016-03" db="EMBL/GenBank/DDBJ databases">
        <authorList>
            <person name="Devillers H."/>
        </authorList>
    </citation>
    <scope>NUCLEOTIDE SEQUENCE [LARGE SCALE GENOMIC DNA]</scope>
</reference>
<sequence length="97" mass="11078">MSSSRYAQVENSNNQRLDELANKLSTFRGVNEEIGNDARADSSVMNQLQNQFDTMMLKVRNSSSRLTRSINSGNSIWRMVGLSLLAFFIMYALFKLF</sequence>
<dbReference type="OrthoDB" id="3063237at2759"/>